<dbReference type="PANTHER" id="PTHR34773:SF1">
    <property type="entry name" value="FLAGELLAR SECRETION CHAPERONE FLIS"/>
    <property type="match status" value="1"/>
</dbReference>
<keyword evidence="4 6" id="KW-1005">Bacterial flagellum biogenesis</keyword>
<comment type="subcellular location">
    <subcellularLocation>
        <location evidence="1 6">Cytoplasm</location>
        <location evidence="1 6">Cytosol</location>
    </subcellularLocation>
</comment>
<dbReference type="PIRSF" id="PIRSF039090">
    <property type="entry name" value="Flis"/>
    <property type="match status" value="1"/>
</dbReference>
<evidence type="ECO:0000256" key="2">
    <source>
        <dbReference type="ARBA" id="ARBA00008787"/>
    </source>
</evidence>
<comment type="caution">
    <text evidence="7">The sequence shown here is derived from an EMBL/GenBank/DDBJ whole genome shotgun (WGS) entry which is preliminary data.</text>
</comment>
<reference evidence="7" key="1">
    <citation type="submission" date="2024-05" db="EMBL/GenBank/DDBJ databases">
        <title>Alkalihalobacillus sp. strain MEB203 novel alkaliphilic bacterium from Lonar Lake, India.</title>
        <authorList>
            <person name="Joshi A."/>
            <person name="Thite S."/>
            <person name="Mengade P."/>
        </authorList>
    </citation>
    <scope>NUCLEOTIDE SEQUENCE</scope>
    <source>
        <strain evidence="7">MEB 203</strain>
    </source>
</reference>
<dbReference type="NCBIfam" id="TIGR00208">
    <property type="entry name" value="fliS"/>
    <property type="match status" value="1"/>
</dbReference>
<dbReference type="Proteomes" id="UP001148125">
    <property type="component" value="Unassembled WGS sequence"/>
</dbReference>
<evidence type="ECO:0000256" key="1">
    <source>
        <dbReference type="ARBA" id="ARBA00004514"/>
    </source>
</evidence>
<sequence length="138" mass="15619">MITKEALHKKSPQEITKLLYEACINNLEESKTAILEKNFGKANDRLQKANDIIEKLGRGLNYDAGIIADQLEAIYNYLSDCLIRANTNKDISKVEEVQTIIADLSVAWSQALQKNKDIQSKSVKQKAIAYEQNSIYEK</sequence>
<dbReference type="EMBL" id="JAOTPO010000001">
    <property type="protein sequence ID" value="MDE5412191.1"/>
    <property type="molecule type" value="Genomic_DNA"/>
</dbReference>
<evidence type="ECO:0000313" key="7">
    <source>
        <dbReference type="EMBL" id="MDE5412191.1"/>
    </source>
</evidence>
<dbReference type="InterPro" id="IPR003713">
    <property type="entry name" value="FliS"/>
</dbReference>
<dbReference type="SUPFAM" id="SSF101116">
    <property type="entry name" value="Flagellar export chaperone FliS"/>
    <property type="match status" value="1"/>
</dbReference>
<keyword evidence="7" id="KW-0969">Cilium</keyword>
<protein>
    <recommendedName>
        <fullName evidence="6">Flagellar secretion chaperone FliS</fullName>
    </recommendedName>
</protein>
<keyword evidence="7" id="KW-0282">Flagellum</keyword>
<dbReference type="Pfam" id="PF02561">
    <property type="entry name" value="FliS"/>
    <property type="match status" value="1"/>
</dbReference>
<gene>
    <name evidence="7" type="primary">fliS</name>
    <name evidence="7" type="ORF">N7Z68_02165</name>
</gene>
<dbReference type="InterPro" id="IPR036584">
    <property type="entry name" value="FliS_sf"/>
</dbReference>
<evidence type="ECO:0000256" key="4">
    <source>
        <dbReference type="ARBA" id="ARBA00022795"/>
    </source>
</evidence>
<proteinExistence type="inferred from homology"/>
<evidence type="ECO:0000313" key="8">
    <source>
        <dbReference type="Proteomes" id="UP001148125"/>
    </source>
</evidence>
<evidence type="ECO:0000256" key="6">
    <source>
        <dbReference type="PIRNR" id="PIRNR039090"/>
    </source>
</evidence>
<dbReference type="PANTHER" id="PTHR34773">
    <property type="entry name" value="FLAGELLAR SECRETION CHAPERONE FLIS"/>
    <property type="match status" value="1"/>
</dbReference>
<dbReference type="CDD" id="cd16098">
    <property type="entry name" value="FliS"/>
    <property type="match status" value="1"/>
</dbReference>
<accession>A0ABT5V9Q7</accession>
<keyword evidence="3 6" id="KW-0963">Cytoplasm</keyword>
<keyword evidence="7" id="KW-0966">Cell projection</keyword>
<comment type="similarity">
    <text evidence="2 6">Belongs to the FliS family.</text>
</comment>
<name>A0ABT5V9Q7_9BACI</name>
<dbReference type="Gene3D" id="1.20.120.340">
    <property type="entry name" value="Flagellar protein FliS"/>
    <property type="match status" value="1"/>
</dbReference>
<evidence type="ECO:0000256" key="3">
    <source>
        <dbReference type="ARBA" id="ARBA00022490"/>
    </source>
</evidence>
<keyword evidence="8" id="KW-1185">Reference proteome</keyword>
<keyword evidence="5" id="KW-0143">Chaperone</keyword>
<organism evidence="7 8">
    <name type="scientific">Alkalihalobacterium chitinilyticum</name>
    <dbReference type="NCBI Taxonomy" id="2980103"/>
    <lineage>
        <taxon>Bacteria</taxon>
        <taxon>Bacillati</taxon>
        <taxon>Bacillota</taxon>
        <taxon>Bacilli</taxon>
        <taxon>Bacillales</taxon>
        <taxon>Bacillaceae</taxon>
        <taxon>Alkalihalobacterium</taxon>
    </lineage>
</organism>
<evidence type="ECO:0000256" key="5">
    <source>
        <dbReference type="ARBA" id="ARBA00023186"/>
    </source>
</evidence>